<dbReference type="InterPro" id="IPR044841">
    <property type="entry name" value="LUX/BOA-like"/>
</dbReference>
<protein>
    <submittedName>
        <fullName evidence="5">Uncharacterized protein</fullName>
    </submittedName>
</protein>
<sequence>MMMKSLDSATSTSASVGRSPDYTVSGDKPNGSSSNDKMTVMENYSPAGLKVLVVDDDPVCLMILETMLKQCNYLEAVPKRILEIMSVQGLSRENVASHLQKYRQYLKRLSGVNTQPYPVASFQASQGTNFGGTMQIQPGGRGVAAASCGKGMNVLPGQGGPSLVGPGGLGGRGLVVDSATLSTLAQIQAHQQRHATTTLNTSHIMGNLGQMNVGSIRPPPLSNPGAPSNNAFPGLQRMTSLELDMLMKAAQEDSLNNRHPGTINGGGGGDDLLGLATRQQHGSLPPLPIPVLGGFKREEDLDIPPPLGLNNLNHQVLMAEKFGVELSAPSPYSAISSTLSNRGFQEASYTSSYGDYAPVDNFLPASPSELNVSLLTQVYPGHQGDDDYRRIQ</sequence>
<dbReference type="AlphaFoldDB" id="A0ABD3HB20"/>
<evidence type="ECO:0000256" key="3">
    <source>
        <dbReference type="ARBA" id="ARBA00023242"/>
    </source>
</evidence>
<dbReference type="PANTHER" id="PTHR31442">
    <property type="entry name" value="HOMEODOMAIN-LIKE SUPERFAMILY PROTEIN-RELATED"/>
    <property type="match status" value="1"/>
</dbReference>
<dbReference type="PANTHER" id="PTHR31442:SF29">
    <property type="entry name" value="HOMEODOMAIN-LIKE SUPERFAMILY PROTEIN"/>
    <property type="match status" value="1"/>
</dbReference>
<dbReference type="Gene3D" id="1.10.10.60">
    <property type="entry name" value="Homeodomain-like"/>
    <property type="match status" value="1"/>
</dbReference>
<evidence type="ECO:0000256" key="1">
    <source>
        <dbReference type="ARBA" id="ARBA00023015"/>
    </source>
</evidence>
<dbReference type="InterPro" id="IPR006447">
    <property type="entry name" value="Myb_dom_plants"/>
</dbReference>
<keyword evidence="6" id="KW-1185">Reference proteome</keyword>
<gene>
    <name evidence="5" type="ORF">R1sor_015021</name>
</gene>
<dbReference type="InterPro" id="IPR009057">
    <property type="entry name" value="Homeodomain-like_sf"/>
</dbReference>
<reference evidence="5 6" key="1">
    <citation type="submission" date="2024-09" db="EMBL/GenBank/DDBJ databases">
        <title>Chromosome-scale assembly of Riccia sorocarpa.</title>
        <authorList>
            <person name="Paukszto L."/>
        </authorList>
    </citation>
    <scope>NUCLEOTIDE SEQUENCE [LARGE SCALE GENOMIC DNA]</scope>
    <source>
        <strain evidence="5">LP-2024</strain>
        <tissue evidence="5">Aerial parts of the thallus</tissue>
    </source>
</reference>
<keyword evidence="2" id="KW-0804">Transcription</keyword>
<evidence type="ECO:0000256" key="4">
    <source>
        <dbReference type="SAM" id="MobiDB-lite"/>
    </source>
</evidence>
<keyword evidence="3" id="KW-0539">Nucleus</keyword>
<dbReference type="NCBIfam" id="TIGR01557">
    <property type="entry name" value="myb_SHAQKYF"/>
    <property type="match status" value="1"/>
</dbReference>
<accession>A0ABD3HB20</accession>
<comment type="caution">
    <text evidence="5">The sequence shown here is derived from an EMBL/GenBank/DDBJ whole genome shotgun (WGS) entry which is preliminary data.</text>
</comment>
<evidence type="ECO:0000313" key="5">
    <source>
        <dbReference type="EMBL" id="KAL3688712.1"/>
    </source>
</evidence>
<dbReference type="Proteomes" id="UP001633002">
    <property type="component" value="Unassembled WGS sequence"/>
</dbReference>
<evidence type="ECO:0000256" key="2">
    <source>
        <dbReference type="ARBA" id="ARBA00023163"/>
    </source>
</evidence>
<name>A0ABD3HB20_9MARC</name>
<feature type="region of interest" description="Disordered" evidence="4">
    <location>
        <begin position="1"/>
        <end position="39"/>
    </location>
</feature>
<dbReference type="EMBL" id="JBJQOH010000004">
    <property type="protein sequence ID" value="KAL3688712.1"/>
    <property type="molecule type" value="Genomic_DNA"/>
</dbReference>
<proteinExistence type="predicted"/>
<evidence type="ECO:0000313" key="6">
    <source>
        <dbReference type="Proteomes" id="UP001633002"/>
    </source>
</evidence>
<organism evidence="5 6">
    <name type="scientific">Riccia sorocarpa</name>
    <dbReference type="NCBI Taxonomy" id="122646"/>
    <lineage>
        <taxon>Eukaryota</taxon>
        <taxon>Viridiplantae</taxon>
        <taxon>Streptophyta</taxon>
        <taxon>Embryophyta</taxon>
        <taxon>Marchantiophyta</taxon>
        <taxon>Marchantiopsida</taxon>
        <taxon>Marchantiidae</taxon>
        <taxon>Marchantiales</taxon>
        <taxon>Ricciaceae</taxon>
        <taxon>Riccia</taxon>
    </lineage>
</organism>
<keyword evidence="1" id="KW-0805">Transcription regulation</keyword>
<dbReference type="SUPFAM" id="SSF46689">
    <property type="entry name" value="Homeodomain-like"/>
    <property type="match status" value="1"/>
</dbReference>
<feature type="compositionally biased region" description="Polar residues" evidence="4">
    <location>
        <begin position="7"/>
        <end position="16"/>
    </location>
</feature>